<evidence type="ECO:0000256" key="6">
    <source>
        <dbReference type="ARBA" id="ARBA00023242"/>
    </source>
</evidence>
<gene>
    <name evidence="9" type="ORF">B0T15DRAFT_127175</name>
</gene>
<reference evidence="9" key="2">
    <citation type="submission" date="2023-06" db="EMBL/GenBank/DDBJ databases">
        <authorList>
            <consortium name="Lawrence Berkeley National Laboratory"/>
            <person name="Mondo S.J."/>
            <person name="Hensen N."/>
            <person name="Bonometti L."/>
            <person name="Westerberg I."/>
            <person name="Brannstrom I.O."/>
            <person name="Guillou S."/>
            <person name="Cros-Aarteil S."/>
            <person name="Calhoun S."/>
            <person name="Haridas S."/>
            <person name="Kuo A."/>
            <person name="Pangilinan J."/>
            <person name="Riley R."/>
            <person name="Labutti K."/>
            <person name="Andreopoulos B."/>
            <person name="Lipzen A."/>
            <person name="Chen C."/>
            <person name="Yanf M."/>
            <person name="Daum C."/>
            <person name="Ng V."/>
            <person name="Clum A."/>
            <person name="Steindorff A."/>
            <person name="Ohm R."/>
            <person name="Martin F."/>
            <person name="Silar P."/>
            <person name="Natvig D."/>
            <person name="Lalanne C."/>
            <person name="Gautier V."/>
            <person name="Ament-Velasquez S.L."/>
            <person name="Kruys A."/>
            <person name="Hutchinson M.I."/>
            <person name="Powell A.J."/>
            <person name="Barry K."/>
            <person name="Miller A.N."/>
            <person name="Grigoriev I.V."/>
            <person name="Debuchy R."/>
            <person name="Gladieux P."/>
            <person name="Thoren M.H."/>
            <person name="Johannesson H."/>
        </authorList>
    </citation>
    <scope>NUCLEOTIDE SEQUENCE</scope>
    <source>
        <strain evidence="9">CBS 333.67</strain>
    </source>
</reference>
<proteinExistence type="inferred from homology"/>
<dbReference type="Proteomes" id="UP001273166">
    <property type="component" value="Unassembled WGS sequence"/>
</dbReference>
<dbReference type="GO" id="GO:0071011">
    <property type="term" value="C:precatalytic spliceosome"/>
    <property type="evidence" value="ECO:0007669"/>
    <property type="project" value="TreeGrafter"/>
</dbReference>
<evidence type="ECO:0000256" key="8">
    <source>
        <dbReference type="SAM" id="MobiDB-lite"/>
    </source>
</evidence>
<keyword evidence="5" id="KW-0508">mRNA splicing</keyword>
<evidence type="ECO:0000256" key="5">
    <source>
        <dbReference type="ARBA" id="ARBA00023187"/>
    </source>
</evidence>
<dbReference type="RefSeq" id="XP_062724804.1">
    <property type="nucleotide sequence ID" value="XM_062861700.1"/>
</dbReference>
<keyword evidence="4" id="KW-0747">Spliceosome</keyword>
<evidence type="ECO:0000313" key="10">
    <source>
        <dbReference type="Proteomes" id="UP001273166"/>
    </source>
</evidence>
<dbReference type="AlphaFoldDB" id="A0AAJ0GZJ6"/>
<dbReference type="GO" id="GO:0008380">
    <property type="term" value="P:RNA splicing"/>
    <property type="evidence" value="ECO:0007669"/>
    <property type="project" value="UniProtKB-KW"/>
</dbReference>
<sequence>MPSITTVHESLPYIDPDPTPSERAAAEALIAQERALVPDDANHALLPLPPKEAQDSPFLTPLLTAELQRLASSSSSSPDQDSSKSKLNALDLSRYEAPDPPSPTTLSRLPASEASAQLQTSLARTYASHAYVASRRTHLALLDTYGKNAWLVGNYQLEGELKALEKELAETKREIDLLTLQRKEAQELAGPELTSLEETWKRGVGRVLETEAAAEALRREVLELRRRMAAAEH</sequence>
<evidence type="ECO:0000256" key="3">
    <source>
        <dbReference type="ARBA" id="ARBA00022664"/>
    </source>
</evidence>
<reference evidence="9" key="1">
    <citation type="journal article" date="2023" name="Mol. Phylogenet. Evol.">
        <title>Genome-scale phylogeny and comparative genomics of the fungal order Sordariales.</title>
        <authorList>
            <person name="Hensen N."/>
            <person name="Bonometti L."/>
            <person name="Westerberg I."/>
            <person name="Brannstrom I.O."/>
            <person name="Guillou S."/>
            <person name="Cros-Aarteil S."/>
            <person name="Calhoun S."/>
            <person name="Haridas S."/>
            <person name="Kuo A."/>
            <person name="Mondo S."/>
            <person name="Pangilinan J."/>
            <person name="Riley R."/>
            <person name="LaButti K."/>
            <person name="Andreopoulos B."/>
            <person name="Lipzen A."/>
            <person name="Chen C."/>
            <person name="Yan M."/>
            <person name="Daum C."/>
            <person name="Ng V."/>
            <person name="Clum A."/>
            <person name="Steindorff A."/>
            <person name="Ohm R.A."/>
            <person name="Martin F."/>
            <person name="Silar P."/>
            <person name="Natvig D.O."/>
            <person name="Lalanne C."/>
            <person name="Gautier V."/>
            <person name="Ament-Velasquez S.L."/>
            <person name="Kruys A."/>
            <person name="Hutchinson M.I."/>
            <person name="Powell A.J."/>
            <person name="Barry K."/>
            <person name="Miller A.N."/>
            <person name="Grigoriev I.V."/>
            <person name="Debuchy R."/>
            <person name="Gladieux P."/>
            <person name="Hiltunen Thoren M."/>
            <person name="Johannesson H."/>
        </authorList>
    </citation>
    <scope>NUCLEOTIDE SEQUENCE</scope>
    <source>
        <strain evidence="9">CBS 333.67</strain>
    </source>
</reference>
<keyword evidence="3" id="KW-0507">mRNA processing</keyword>
<dbReference type="GO" id="GO:0000974">
    <property type="term" value="C:Prp19 complex"/>
    <property type="evidence" value="ECO:0007669"/>
    <property type="project" value="TreeGrafter"/>
</dbReference>
<evidence type="ECO:0000256" key="4">
    <source>
        <dbReference type="ARBA" id="ARBA00022728"/>
    </source>
</evidence>
<evidence type="ECO:0000256" key="2">
    <source>
        <dbReference type="ARBA" id="ARBA00010788"/>
    </source>
</evidence>
<evidence type="ECO:0000256" key="1">
    <source>
        <dbReference type="ARBA" id="ARBA00004123"/>
    </source>
</evidence>
<comment type="caution">
    <text evidence="9">The sequence shown here is derived from an EMBL/GenBank/DDBJ whole genome shotgun (WGS) entry which is preliminary data.</text>
</comment>
<organism evidence="9 10">
    <name type="scientific">Chaetomium strumarium</name>
    <dbReference type="NCBI Taxonomy" id="1170767"/>
    <lineage>
        <taxon>Eukaryota</taxon>
        <taxon>Fungi</taxon>
        <taxon>Dikarya</taxon>
        <taxon>Ascomycota</taxon>
        <taxon>Pezizomycotina</taxon>
        <taxon>Sordariomycetes</taxon>
        <taxon>Sordariomycetidae</taxon>
        <taxon>Sordariales</taxon>
        <taxon>Chaetomiaceae</taxon>
        <taxon>Chaetomium</taxon>
    </lineage>
</organism>
<dbReference type="GeneID" id="87880529"/>
<dbReference type="Pfam" id="PF05700">
    <property type="entry name" value="BCAS2"/>
    <property type="match status" value="1"/>
</dbReference>
<feature type="coiled-coil region" evidence="7">
    <location>
        <begin position="154"/>
        <end position="227"/>
    </location>
</feature>
<dbReference type="GO" id="GO:0006397">
    <property type="term" value="P:mRNA processing"/>
    <property type="evidence" value="ECO:0007669"/>
    <property type="project" value="UniProtKB-KW"/>
</dbReference>
<protein>
    <submittedName>
        <fullName evidence="9">Pre-mRNA-splicing factor SPF27</fullName>
    </submittedName>
</protein>
<dbReference type="PANTHER" id="PTHR13296:SF0">
    <property type="entry name" value="PRE-MRNA-SPLICING FACTOR SPF27"/>
    <property type="match status" value="1"/>
</dbReference>
<dbReference type="InterPro" id="IPR008409">
    <property type="entry name" value="SPF27"/>
</dbReference>
<evidence type="ECO:0000313" key="9">
    <source>
        <dbReference type="EMBL" id="KAK3309024.1"/>
    </source>
</evidence>
<dbReference type="PANTHER" id="PTHR13296">
    <property type="entry name" value="BCAS2 PROTEIN"/>
    <property type="match status" value="1"/>
</dbReference>
<evidence type="ECO:0000256" key="7">
    <source>
        <dbReference type="SAM" id="Coils"/>
    </source>
</evidence>
<dbReference type="EMBL" id="JAUDZG010000002">
    <property type="protein sequence ID" value="KAK3309024.1"/>
    <property type="molecule type" value="Genomic_DNA"/>
</dbReference>
<keyword evidence="7" id="KW-0175">Coiled coil</keyword>
<keyword evidence="10" id="KW-1185">Reference proteome</keyword>
<keyword evidence="6" id="KW-0539">Nucleus</keyword>
<accession>A0AAJ0GZJ6</accession>
<comment type="subcellular location">
    <subcellularLocation>
        <location evidence="1">Nucleus</location>
    </subcellularLocation>
</comment>
<name>A0AAJ0GZJ6_9PEZI</name>
<feature type="region of interest" description="Disordered" evidence="8">
    <location>
        <begin position="1"/>
        <end position="21"/>
    </location>
</feature>
<feature type="region of interest" description="Disordered" evidence="8">
    <location>
        <begin position="93"/>
        <end position="113"/>
    </location>
</feature>
<comment type="similarity">
    <text evidence="2">Belongs to the SPF27 family.</text>
</comment>
<dbReference type="GO" id="GO:0071013">
    <property type="term" value="C:catalytic step 2 spliceosome"/>
    <property type="evidence" value="ECO:0007669"/>
    <property type="project" value="TreeGrafter"/>
</dbReference>